<evidence type="ECO:0000313" key="3">
    <source>
        <dbReference type="Proteomes" id="UP001410394"/>
    </source>
</evidence>
<dbReference type="InterPro" id="IPR053714">
    <property type="entry name" value="Iso_Racemase_Enz_sf"/>
</dbReference>
<sequence length="215" mass="21554">MRLLVLNPNTTQAMTDAVSAQIRALAGPAVCVEGLTAAAGCAVIDSAQSFAIGAAAALDSLQHYLRISAEKADGILLACFGDPGLHGLRAISPVPVRALAEAAIEAALASPGKFAILTCGPQWVPLLDACVEACGATARYAGCLALPVNGAALLREPAAYAPALLALSRAAADAGAAQLIMGGAAFAGLQIEIDPRLRRIDPVAAATQALLAPRA</sequence>
<dbReference type="RefSeq" id="WP_345918288.1">
    <property type="nucleotide sequence ID" value="NZ_JBDIVE010000001.1"/>
</dbReference>
<protein>
    <submittedName>
        <fullName evidence="2">Aspartate/glutamate racemase family protein</fullName>
    </submittedName>
</protein>
<accession>A0ABU9YVD7</accession>
<dbReference type="PANTHER" id="PTHR28047">
    <property type="entry name" value="PROTEIN DCG1"/>
    <property type="match status" value="1"/>
</dbReference>
<keyword evidence="3" id="KW-1185">Reference proteome</keyword>
<dbReference type="Proteomes" id="UP001410394">
    <property type="component" value="Unassembled WGS sequence"/>
</dbReference>
<comment type="caution">
    <text evidence="2">The sequence shown here is derived from an EMBL/GenBank/DDBJ whole genome shotgun (WGS) entry which is preliminary data.</text>
</comment>
<dbReference type="Gene3D" id="3.40.50.12500">
    <property type="match status" value="1"/>
</dbReference>
<evidence type="ECO:0000256" key="1">
    <source>
        <dbReference type="ARBA" id="ARBA00038414"/>
    </source>
</evidence>
<dbReference type="InterPro" id="IPR015942">
    <property type="entry name" value="Asp/Glu/hydantoin_racemase"/>
</dbReference>
<dbReference type="Pfam" id="PF01177">
    <property type="entry name" value="Asp_Glu_race"/>
    <property type="match status" value="1"/>
</dbReference>
<organism evidence="2 3">
    <name type="scientific">Uliginosibacterium sediminicola</name>
    <dbReference type="NCBI Taxonomy" id="2024550"/>
    <lineage>
        <taxon>Bacteria</taxon>
        <taxon>Pseudomonadati</taxon>
        <taxon>Pseudomonadota</taxon>
        <taxon>Betaproteobacteria</taxon>
        <taxon>Rhodocyclales</taxon>
        <taxon>Zoogloeaceae</taxon>
        <taxon>Uliginosibacterium</taxon>
    </lineage>
</organism>
<evidence type="ECO:0000313" key="2">
    <source>
        <dbReference type="EMBL" id="MEN3067523.1"/>
    </source>
</evidence>
<dbReference type="EMBL" id="JBDIVE010000001">
    <property type="protein sequence ID" value="MEN3067523.1"/>
    <property type="molecule type" value="Genomic_DNA"/>
</dbReference>
<dbReference type="InterPro" id="IPR052186">
    <property type="entry name" value="Hydantoin_racemase-like"/>
</dbReference>
<dbReference type="PANTHER" id="PTHR28047:SF5">
    <property type="entry name" value="PROTEIN DCG1"/>
    <property type="match status" value="1"/>
</dbReference>
<reference evidence="2 3" key="1">
    <citation type="journal article" date="2018" name="Int. J. Syst. Evol. Microbiol.">
        <title>Uliginosibacterium sediminicola sp. nov., isolated from freshwater sediment.</title>
        <authorList>
            <person name="Hwang W.M."/>
            <person name="Kim S.M."/>
            <person name="Kang K."/>
            <person name="Ahn T.Y."/>
        </authorList>
    </citation>
    <scope>NUCLEOTIDE SEQUENCE [LARGE SCALE GENOMIC DNA]</scope>
    <source>
        <strain evidence="2 3">M1-21</strain>
    </source>
</reference>
<gene>
    <name evidence="2" type="ORF">ABDB84_03465</name>
</gene>
<name>A0ABU9YVD7_9RHOO</name>
<proteinExistence type="inferred from homology"/>
<comment type="similarity">
    <text evidence="1">Belongs to the HyuE racemase family.</text>
</comment>